<feature type="compositionally biased region" description="Polar residues" evidence="2">
    <location>
        <begin position="204"/>
        <end position="214"/>
    </location>
</feature>
<evidence type="ECO:0000313" key="5">
    <source>
        <dbReference type="Proteomes" id="UP000504604"/>
    </source>
</evidence>
<feature type="domain" description="DUF547" evidence="3">
    <location>
        <begin position="401"/>
        <end position="504"/>
    </location>
</feature>
<dbReference type="Proteomes" id="UP000504604">
    <property type="component" value="Linkage group LG15"/>
</dbReference>
<dbReference type="Pfam" id="PF14389">
    <property type="entry name" value="Lzipper-MIP1"/>
    <property type="match status" value="1"/>
</dbReference>
<evidence type="ECO:0000259" key="3">
    <source>
        <dbReference type="Pfam" id="PF04784"/>
    </source>
</evidence>
<organism evidence="5 6">
    <name type="scientific">Sesamum indicum</name>
    <name type="common">Oriental sesame</name>
    <name type="synonym">Sesamum orientale</name>
    <dbReference type="NCBI Taxonomy" id="4182"/>
    <lineage>
        <taxon>Eukaryota</taxon>
        <taxon>Viridiplantae</taxon>
        <taxon>Streptophyta</taxon>
        <taxon>Embryophyta</taxon>
        <taxon>Tracheophyta</taxon>
        <taxon>Spermatophyta</taxon>
        <taxon>Magnoliopsida</taxon>
        <taxon>eudicotyledons</taxon>
        <taxon>Gunneridae</taxon>
        <taxon>Pentapetalae</taxon>
        <taxon>asterids</taxon>
        <taxon>lamiids</taxon>
        <taxon>Lamiales</taxon>
        <taxon>Pedaliaceae</taxon>
        <taxon>Sesamum</taxon>
    </lineage>
</organism>
<dbReference type="OrthoDB" id="418495at2759"/>
<reference evidence="6" key="1">
    <citation type="submission" date="2025-08" db="UniProtKB">
        <authorList>
            <consortium name="RefSeq"/>
        </authorList>
    </citation>
    <scope>IDENTIFICATION</scope>
</reference>
<feature type="domain" description="Ternary complex factor MIP1 leucine-zipper" evidence="4">
    <location>
        <begin position="46"/>
        <end position="126"/>
    </location>
</feature>
<dbReference type="Pfam" id="PF04784">
    <property type="entry name" value="DUF547"/>
    <property type="match status" value="1"/>
</dbReference>
<dbReference type="AlphaFoldDB" id="A0A8M8V7Q4"/>
<evidence type="ECO:0000313" key="6">
    <source>
        <dbReference type="RefSeq" id="XP_020554597.1"/>
    </source>
</evidence>
<accession>A0A8M8V7Q4</accession>
<keyword evidence="5" id="KW-1185">Reference proteome</keyword>
<name>A0A8M8V7Q4_SESIN</name>
<feature type="compositionally biased region" description="Basic and acidic residues" evidence="2">
    <location>
        <begin position="22"/>
        <end position="35"/>
    </location>
</feature>
<feature type="compositionally biased region" description="Polar residues" evidence="2">
    <location>
        <begin position="262"/>
        <end position="284"/>
    </location>
</feature>
<proteinExistence type="predicted"/>
<feature type="coiled-coil region" evidence="1">
    <location>
        <begin position="49"/>
        <end position="122"/>
    </location>
</feature>
<feature type="region of interest" description="Disordered" evidence="2">
    <location>
        <begin position="191"/>
        <end position="292"/>
    </location>
</feature>
<dbReference type="GeneID" id="105177661"/>
<dbReference type="RefSeq" id="XP_020554597.1">
    <property type="nucleotide sequence ID" value="XM_020698938.1"/>
</dbReference>
<feature type="region of interest" description="Disordered" evidence="2">
    <location>
        <begin position="1"/>
        <end position="44"/>
    </location>
</feature>
<evidence type="ECO:0000256" key="2">
    <source>
        <dbReference type="SAM" id="MobiDB-lite"/>
    </source>
</evidence>
<evidence type="ECO:0000256" key="1">
    <source>
        <dbReference type="SAM" id="Coils"/>
    </source>
</evidence>
<evidence type="ECO:0000259" key="4">
    <source>
        <dbReference type="Pfam" id="PF14389"/>
    </source>
</evidence>
<dbReference type="KEGG" id="sind:105177661"/>
<feature type="region of interest" description="Disordered" evidence="2">
    <location>
        <begin position="131"/>
        <end position="169"/>
    </location>
</feature>
<dbReference type="InterPro" id="IPR025757">
    <property type="entry name" value="MIP1_Leuzipper"/>
</dbReference>
<feature type="compositionally biased region" description="Polar residues" evidence="2">
    <location>
        <begin position="1"/>
        <end position="11"/>
    </location>
</feature>
<gene>
    <name evidence="6" type="primary">LOC105177661</name>
</gene>
<sequence>MNKGVGSNINSKKAPLHPHNGKKMELKGGKSETAEKTMANKCRPARERKMALLQDVDNLKKKLRHEENVHRALQRAFNRPLGALPRLPPYLPQNTLELLAEVAVLEEEVVRLEEQVVNFRQGLYQEAVYISSRNSPPPDLTPSRNKLSTGSSIRKHSRSSSQSEANLGSFGTRPLLSRIASTRKFLSTDSLSDGLRNLPESPCNGKQPQSQSKQGLALENGLGGDNQSSSSSDKDKLSPLKKSLLLGTPMKKHQLKPESMVKSANSPKIQCRTVEQAQESSSGSSDDRVADVGSEANRMSEDILKCLINIFVRLSSSKGKTTDFESFSSLSAKALSENNVESNFRGPYCNFSELKKRDVGTYKHLYAIEARSIDLNRKTNASFLIRRLKILLDKLATVELDGLNHQQKLAFWINIYNSCIMNAFLEHGVPDSPNMIVLQMQKATIKVGGHVLNALMIEQLILRLPYHLKYTCAKSAKNDDRKICRTVGLEWSEPLVTFALSCGS</sequence>
<keyword evidence="1" id="KW-0175">Coiled coil</keyword>
<protein>
    <submittedName>
        <fullName evidence="6">Uncharacterized protein LOC105177661</fullName>
    </submittedName>
</protein>
<dbReference type="PANTHER" id="PTHR46248:SF12">
    <property type="entry name" value="TERNARY COMPLEX FACTOR MIP1 LEUCINE-ZIPPER PROTEIN"/>
    <property type="match status" value="1"/>
</dbReference>
<dbReference type="PANTHER" id="PTHR46248">
    <property type="entry name" value="EXPRESSED PROTEIN"/>
    <property type="match status" value="1"/>
</dbReference>
<dbReference type="InterPro" id="IPR006869">
    <property type="entry name" value="DUF547"/>
</dbReference>